<dbReference type="EMBL" id="QJKK01000003">
    <property type="protein sequence ID" value="RAL25948.1"/>
    <property type="molecule type" value="Genomic_DNA"/>
</dbReference>
<keyword evidence="2" id="KW-1185">Reference proteome</keyword>
<sequence>MEIKKDWGNPSRFYFSTMYTFIPFSWSEQSGQIGSSLSDLNSIPHPFGQTHSFAAIQSRSLGGCEY</sequence>
<evidence type="ECO:0000313" key="2">
    <source>
        <dbReference type="Proteomes" id="UP000251213"/>
    </source>
</evidence>
<evidence type="ECO:0000313" key="1">
    <source>
        <dbReference type="EMBL" id="RAL25948.1"/>
    </source>
</evidence>
<accession>A0A364K6P1</accession>
<organism evidence="1 2">
    <name type="scientific">Thermoflavimicrobium daqui</name>
    <dbReference type="NCBI Taxonomy" id="2137476"/>
    <lineage>
        <taxon>Bacteria</taxon>
        <taxon>Bacillati</taxon>
        <taxon>Bacillota</taxon>
        <taxon>Bacilli</taxon>
        <taxon>Bacillales</taxon>
        <taxon>Thermoactinomycetaceae</taxon>
        <taxon>Thermoflavimicrobium</taxon>
    </lineage>
</organism>
<gene>
    <name evidence="1" type="ORF">DL897_07715</name>
</gene>
<reference evidence="1 2" key="2">
    <citation type="submission" date="2018-06" db="EMBL/GenBank/DDBJ databases">
        <authorList>
            <person name="Zhirakovskaya E."/>
        </authorList>
    </citation>
    <scope>NUCLEOTIDE SEQUENCE [LARGE SCALE GENOMIC DNA]</scope>
    <source>
        <strain evidence="1 2">FBKL4.011</strain>
    </source>
</reference>
<proteinExistence type="predicted"/>
<protein>
    <submittedName>
        <fullName evidence="1">Uncharacterized protein</fullName>
    </submittedName>
</protein>
<comment type="caution">
    <text evidence="1">The sequence shown here is derived from an EMBL/GenBank/DDBJ whole genome shotgun (WGS) entry which is preliminary data.</text>
</comment>
<name>A0A364K6P1_9BACL</name>
<reference evidence="1 2" key="1">
    <citation type="submission" date="2018-06" db="EMBL/GenBank/DDBJ databases">
        <title>Thermoflavimicrobium daqus sp. nov., a thermophilic microbe isolated from Moutai-flavour Daqu.</title>
        <authorList>
            <person name="Wang X."/>
            <person name="Zhou H."/>
        </authorList>
    </citation>
    <scope>NUCLEOTIDE SEQUENCE [LARGE SCALE GENOMIC DNA]</scope>
    <source>
        <strain evidence="1 2">FBKL4.011</strain>
    </source>
</reference>
<dbReference type="Proteomes" id="UP000251213">
    <property type="component" value="Unassembled WGS sequence"/>
</dbReference>
<dbReference type="AlphaFoldDB" id="A0A364K6P1"/>